<accession>A0AAW0U1X2</accession>
<protein>
    <submittedName>
        <fullName evidence="2">Uncharacterized protein</fullName>
    </submittedName>
</protein>
<feature type="compositionally biased region" description="Low complexity" evidence="1">
    <location>
        <begin position="107"/>
        <end position="119"/>
    </location>
</feature>
<gene>
    <name evidence="2" type="ORF">O3P69_006948</name>
</gene>
<sequence length="153" mass="18212">MMEEEEEEEEEERSLTETVLEEVEEEGEKPSDREREEKRRDHKWLNGRGKKRHLEKEEDEEEAEEEEKPSDREREEKRRGHKRRKHQTGRGRRREGVTDLLRASPYQQQQSEGAGESSGRLICCGRARDGLFLSPLRCLPLFPDMSWCHIVKP</sequence>
<dbReference type="AlphaFoldDB" id="A0AAW0U1X2"/>
<feature type="compositionally biased region" description="Basic residues" evidence="1">
    <location>
        <begin position="79"/>
        <end position="93"/>
    </location>
</feature>
<comment type="caution">
    <text evidence="2">The sequence shown here is derived from an EMBL/GenBank/DDBJ whole genome shotgun (WGS) entry which is preliminary data.</text>
</comment>
<proteinExistence type="predicted"/>
<dbReference type="Proteomes" id="UP001487740">
    <property type="component" value="Unassembled WGS sequence"/>
</dbReference>
<evidence type="ECO:0000256" key="1">
    <source>
        <dbReference type="SAM" id="MobiDB-lite"/>
    </source>
</evidence>
<feature type="compositionally biased region" description="Basic and acidic residues" evidence="1">
    <location>
        <begin position="69"/>
        <end position="78"/>
    </location>
</feature>
<name>A0AAW0U1X2_SCYPA</name>
<dbReference type="EMBL" id="JARAKH010000020">
    <property type="protein sequence ID" value="KAK8393955.1"/>
    <property type="molecule type" value="Genomic_DNA"/>
</dbReference>
<evidence type="ECO:0000313" key="3">
    <source>
        <dbReference type="Proteomes" id="UP001487740"/>
    </source>
</evidence>
<feature type="region of interest" description="Disordered" evidence="1">
    <location>
        <begin position="1"/>
        <end position="119"/>
    </location>
</feature>
<feature type="compositionally biased region" description="Basic and acidic residues" evidence="1">
    <location>
        <begin position="28"/>
        <end position="39"/>
    </location>
</feature>
<feature type="compositionally biased region" description="Acidic residues" evidence="1">
    <location>
        <begin position="1"/>
        <end position="12"/>
    </location>
</feature>
<feature type="compositionally biased region" description="Acidic residues" evidence="1">
    <location>
        <begin position="57"/>
        <end position="68"/>
    </location>
</feature>
<organism evidence="2 3">
    <name type="scientific">Scylla paramamosain</name>
    <name type="common">Mud crab</name>
    <dbReference type="NCBI Taxonomy" id="85552"/>
    <lineage>
        <taxon>Eukaryota</taxon>
        <taxon>Metazoa</taxon>
        <taxon>Ecdysozoa</taxon>
        <taxon>Arthropoda</taxon>
        <taxon>Crustacea</taxon>
        <taxon>Multicrustacea</taxon>
        <taxon>Malacostraca</taxon>
        <taxon>Eumalacostraca</taxon>
        <taxon>Eucarida</taxon>
        <taxon>Decapoda</taxon>
        <taxon>Pleocyemata</taxon>
        <taxon>Brachyura</taxon>
        <taxon>Eubrachyura</taxon>
        <taxon>Portunoidea</taxon>
        <taxon>Portunidae</taxon>
        <taxon>Portuninae</taxon>
        <taxon>Scylla</taxon>
    </lineage>
</organism>
<keyword evidence="3" id="KW-1185">Reference proteome</keyword>
<evidence type="ECO:0000313" key="2">
    <source>
        <dbReference type="EMBL" id="KAK8393955.1"/>
    </source>
</evidence>
<reference evidence="2 3" key="1">
    <citation type="submission" date="2023-03" db="EMBL/GenBank/DDBJ databases">
        <title>High-quality genome of Scylla paramamosain provides insights in environmental adaptation.</title>
        <authorList>
            <person name="Zhang L."/>
        </authorList>
    </citation>
    <scope>NUCLEOTIDE SEQUENCE [LARGE SCALE GENOMIC DNA]</scope>
    <source>
        <strain evidence="2">LZ_2023a</strain>
        <tissue evidence="2">Muscle</tissue>
    </source>
</reference>